<dbReference type="RefSeq" id="XP_022632176.1">
    <property type="nucleotide sequence ID" value="XM_022776455.1"/>
</dbReference>
<dbReference type="RefSeq" id="XP_022632167.1">
    <property type="nucleotide sequence ID" value="XM_022776446.1"/>
</dbReference>
<protein>
    <submittedName>
        <fullName evidence="4 5">Uncharacterized protein LOC106779147</fullName>
    </submittedName>
</protein>
<evidence type="ECO:0000313" key="5">
    <source>
        <dbReference type="RefSeq" id="XP_022632168.1"/>
    </source>
</evidence>
<dbReference type="RefSeq" id="XP_022632173.1">
    <property type="nucleotide sequence ID" value="XM_022776452.1"/>
</dbReference>
<dbReference type="GeneID" id="106779147"/>
<accession>A0A3Q0EM60</accession>
<dbReference type="Proteomes" id="UP000087766">
    <property type="component" value="Unplaced"/>
</dbReference>
<dbReference type="KEGG" id="vra:106779147"/>
<dbReference type="Pfam" id="PF04195">
    <property type="entry name" value="Transposase_28"/>
    <property type="match status" value="1"/>
</dbReference>
<evidence type="ECO:0000313" key="3">
    <source>
        <dbReference type="Proteomes" id="UP000087766"/>
    </source>
</evidence>
<evidence type="ECO:0000313" key="13">
    <source>
        <dbReference type="RefSeq" id="XP_022632176.1"/>
    </source>
</evidence>
<dbReference type="RefSeq" id="XP_022632169.1">
    <property type="nucleotide sequence ID" value="XM_022776448.1"/>
</dbReference>
<dbReference type="RefSeq" id="XP_022632168.1">
    <property type="nucleotide sequence ID" value="XM_022776447.1"/>
</dbReference>
<evidence type="ECO:0000256" key="1">
    <source>
        <dbReference type="SAM" id="MobiDB-lite"/>
    </source>
</evidence>
<feature type="compositionally biased region" description="Low complexity" evidence="1">
    <location>
        <begin position="1"/>
        <end position="11"/>
    </location>
</feature>
<dbReference type="RefSeq" id="XP_022632172.1">
    <property type="nucleotide sequence ID" value="XM_022776451.1"/>
</dbReference>
<keyword evidence="3" id="KW-1185">Reference proteome</keyword>
<sequence length="378" mass="41624">MATVSSFTWSAGGSGGGSSSVGGGSSSHSEASSREVASLGSASSGGDRIWHDAALSLLEGGVVVDGLDGTPAGGWPTIGGYTWASHDVGSFKSEIKTRGELLEWANQTYLVRDEEDARLIRLGVCRPNEWVFHGKGSSIEDFFFVYTYLFKRMHVRIPFSRFQAAVLRQMNVAPCQLCQLHPNGWACIQAFIVMCAALGIKPTLPLFFLYFHVRPPSKHGWVSLTSVQDSCLFKAYSDSFKKFKTSLFKVIIKEAGRNQFRNDVGEPLFPYYWTENPSRVCAVAVEDLTPTDVETVRTIDDLPRRLHARPLVRTPNVQVPPRVNVTMAQNVPPEIVNLVATEIPAAQAIPDAQALRTSSSKRKRKSRVFLQEESARGQ</sequence>
<evidence type="ECO:0000313" key="9">
    <source>
        <dbReference type="RefSeq" id="XP_022632172.1"/>
    </source>
</evidence>
<name>A0A3Q0EM60_VIGRR</name>
<gene>
    <name evidence="4 5 6 7 8 9 10 11 12 13" type="primary">LOC106779147</name>
</gene>
<feature type="compositionally biased region" description="Gly residues" evidence="1">
    <location>
        <begin position="12"/>
        <end position="25"/>
    </location>
</feature>
<dbReference type="InterPro" id="IPR007321">
    <property type="entry name" value="Transposase_28"/>
</dbReference>
<dbReference type="RefSeq" id="XP_022632170.1">
    <property type="nucleotide sequence ID" value="XM_022776449.1"/>
</dbReference>
<proteinExistence type="predicted"/>
<evidence type="ECO:0000313" key="7">
    <source>
        <dbReference type="RefSeq" id="XP_022632170.1"/>
    </source>
</evidence>
<feature type="region of interest" description="Disordered" evidence="1">
    <location>
        <begin position="352"/>
        <end position="378"/>
    </location>
</feature>
<evidence type="ECO:0000313" key="10">
    <source>
        <dbReference type="RefSeq" id="XP_022632173.1"/>
    </source>
</evidence>
<organism evidence="3 8">
    <name type="scientific">Vigna radiata var. radiata</name>
    <name type="common">Mung bean</name>
    <name type="synonym">Phaseolus aureus</name>
    <dbReference type="NCBI Taxonomy" id="3916"/>
    <lineage>
        <taxon>Eukaryota</taxon>
        <taxon>Viridiplantae</taxon>
        <taxon>Streptophyta</taxon>
        <taxon>Embryophyta</taxon>
        <taxon>Tracheophyta</taxon>
        <taxon>Spermatophyta</taxon>
        <taxon>Magnoliopsida</taxon>
        <taxon>eudicotyledons</taxon>
        <taxon>Gunneridae</taxon>
        <taxon>Pentapetalae</taxon>
        <taxon>rosids</taxon>
        <taxon>fabids</taxon>
        <taxon>Fabales</taxon>
        <taxon>Fabaceae</taxon>
        <taxon>Papilionoideae</taxon>
        <taxon>50 kb inversion clade</taxon>
        <taxon>NPAAA clade</taxon>
        <taxon>indigoferoid/millettioid clade</taxon>
        <taxon>Phaseoleae</taxon>
        <taxon>Vigna</taxon>
    </lineage>
</organism>
<evidence type="ECO:0000313" key="11">
    <source>
        <dbReference type="RefSeq" id="XP_022632174.1"/>
    </source>
</evidence>
<feature type="region of interest" description="Disordered" evidence="1">
    <location>
        <begin position="1"/>
        <end position="45"/>
    </location>
</feature>
<evidence type="ECO:0000313" key="4">
    <source>
        <dbReference type="RefSeq" id="XP_022632167.1"/>
    </source>
</evidence>
<dbReference type="PANTHER" id="PTHR31099">
    <property type="entry name" value="OS06G0165300 PROTEIN"/>
    <property type="match status" value="1"/>
</dbReference>
<dbReference type="RefSeq" id="XP_022632174.1">
    <property type="nucleotide sequence ID" value="XM_022776453.1"/>
</dbReference>
<evidence type="ECO:0000313" key="8">
    <source>
        <dbReference type="RefSeq" id="XP_022632171.1"/>
    </source>
</evidence>
<evidence type="ECO:0000313" key="12">
    <source>
        <dbReference type="RefSeq" id="XP_022632175.1"/>
    </source>
</evidence>
<dbReference type="RefSeq" id="XP_022632175.1">
    <property type="nucleotide sequence ID" value="XM_022776454.1"/>
</dbReference>
<feature type="domain" description="Transposase (putative) gypsy type" evidence="2">
    <location>
        <begin position="155"/>
        <end position="215"/>
    </location>
</feature>
<evidence type="ECO:0000259" key="2">
    <source>
        <dbReference type="Pfam" id="PF04195"/>
    </source>
</evidence>
<evidence type="ECO:0000313" key="6">
    <source>
        <dbReference type="RefSeq" id="XP_022632169.1"/>
    </source>
</evidence>
<dbReference type="OrthoDB" id="1436780at2759"/>
<reference evidence="4 5" key="1">
    <citation type="submission" date="2025-04" db="UniProtKB">
        <authorList>
            <consortium name="RefSeq"/>
        </authorList>
    </citation>
    <scope>IDENTIFICATION</scope>
    <source>
        <tissue evidence="4 5">Leaf</tissue>
    </source>
</reference>
<dbReference type="AlphaFoldDB" id="A0A3Q0EM60"/>
<dbReference type="PANTHER" id="PTHR31099:SF28">
    <property type="entry name" value="F5J5.12"/>
    <property type="match status" value="1"/>
</dbReference>
<dbReference type="RefSeq" id="XP_022632171.1">
    <property type="nucleotide sequence ID" value="XM_022776450.1"/>
</dbReference>